<keyword evidence="2" id="KW-0805">Transcription regulation</keyword>
<dbReference type="PROSITE" id="PS50937">
    <property type="entry name" value="HTH_MERR_2"/>
    <property type="match status" value="1"/>
</dbReference>
<dbReference type="Pfam" id="PF13411">
    <property type="entry name" value="MerR_1"/>
    <property type="match status" value="1"/>
</dbReference>
<keyword evidence="7" id="KW-1185">Reference proteome</keyword>
<keyword evidence="1" id="KW-0678">Repressor</keyword>
<reference evidence="6 7" key="1">
    <citation type="submission" date="2023-07" db="EMBL/GenBank/DDBJ databases">
        <title>Sorghum-associated microbial communities from plants grown in Nebraska, USA.</title>
        <authorList>
            <person name="Schachtman D."/>
        </authorList>
    </citation>
    <scope>NUCLEOTIDE SEQUENCE [LARGE SCALE GENOMIC DNA]</scope>
    <source>
        <strain evidence="6 7">CC482</strain>
    </source>
</reference>
<feature type="domain" description="HTH merR-type" evidence="5">
    <location>
        <begin position="1"/>
        <end position="71"/>
    </location>
</feature>
<gene>
    <name evidence="6" type="ORF">J2T15_005649</name>
</gene>
<organism evidence="6 7">
    <name type="scientific">Paenibacillus harenae</name>
    <dbReference type="NCBI Taxonomy" id="306543"/>
    <lineage>
        <taxon>Bacteria</taxon>
        <taxon>Bacillati</taxon>
        <taxon>Bacillota</taxon>
        <taxon>Bacilli</taxon>
        <taxon>Bacillales</taxon>
        <taxon>Paenibacillaceae</taxon>
        <taxon>Paenibacillus</taxon>
    </lineage>
</organism>
<protein>
    <submittedName>
        <fullName evidence="6">DNA-binding transcriptional MerR regulator</fullName>
    </submittedName>
</protein>
<dbReference type="PANTHER" id="PTHR30204">
    <property type="entry name" value="REDOX-CYCLING DRUG-SENSING TRANSCRIPTIONAL ACTIVATOR SOXR"/>
    <property type="match status" value="1"/>
</dbReference>
<dbReference type="InterPro" id="IPR047057">
    <property type="entry name" value="MerR_fam"/>
</dbReference>
<evidence type="ECO:0000256" key="1">
    <source>
        <dbReference type="ARBA" id="ARBA00022491"/>
    </source>
</evidence>
<evidence type="ECO:0000313" key="6">
    <source>
        <dbReference type="EMBL" id="MDQ0116173.1"/>
    </source>
</evidence>
<evidence type="ECO:0000313" key="7">
    <source>
        <dbReference type="Proteomes" id="UP001229346"/>
    </source>
</evidence>
<proteinExistence type="predicted"/>
<evidence type="ECO:0000256" key="2">
    <source>
        <dbReference type="ARBA" id="ARBA00023015"/>
    </source>
</evidence>
<dbReference type="RefSeq" id="WP_307208210.1">
    <property type="nucleotide sequence ID" value="NZ_JAUSSU010000016.1"/>
</dbReference>
<comment type="caution">
    <text evidence="6">The sequence shown here is derived from an EMBL/GenBank/DDBJ whole genome shotgun (WGS) entry which is preliminary data.</text>
</comment>
<sequence length="114" mass="13773">MYRIGEFATMTELTKETLRYYAEIKLLEPVYVDPDNHYKYYDNHSYLMARLLFHLRRFGFSIQEMKDYVEKRSLDDLELILQEKKRKLSHQVEEIEAIIKDIDSFIDEGNGVEK</sequence>
<name>A0ABT9U934_PAEHA</name>
<dbReference type="EMBL" id="JAUSSU010000016">
    <property type="protein sequence ID" value="MDQ0116173.1"/>
    <property type="molecule type" value="Genomic_DNA"/>
</dbReference>
<dbReference type="Proteomes" id="UP001229346">
    <property type="component" value="Unassembled WGS sequence"/>
</dbReference>
<evidence type="ECO:0000256" key="4">
    <source>
        <dbReference type="ARBA" id="ARBA00023163"/>
    </source>
</evidence>
<evidence type="ECO:0000259" key="5">
    <source>
        <dbReference type="PROSITE" id="PS50937"/>
    </source>
</evidence>
<accession>A0ABT9U934</accession>
<dbReference type="SUPFAM" id="SSF46955">
    <property type="entry name" value="Putative DNA-binding domain"/>
    <property type="match status" value="1"/>
</dbReference>
<keyword evidence="4" id="KW-0804">Transcription</keyword>
<dbReference type="InterPro" id="IPR009061">
    <property type="entry name" value="DNA-bd_dom_put_sf"/>
</dbReference>
<dbReference type="GO" id="GO:0003677">
    <property type="term" value="F:DNA binding"/>
    <property type="evidence" value="ECO:0007669"/>
    <property type="project" value="UniProtKB-KW"/>
</dbReference>
<keyword evidence="3 6" id="KW-0238">DNA-binding</keyword>
<dbReference type="Gene3D" id="1.10.1660.10">
    <property type="match status" value="1"/>
</dbReference>
<dbReference type="PANTHER" id="PTHR30204:SF69">
    <property type="entry name" value="MERR-FAMILY TRANSCRIPTIONAL REGULATOR"/>
    <property type="match status" value="1"/>
</dbReference>
<dbReference type="InterPro" id="IPR000551">
    <property type="entry name" value="MerR-type_HTH_dom"/>
</dbReference>
<evidence type="ECO:0000256" key="3">
    <source>
        <dbReference type="ARBA" id="ARBA00023125"/>
    </source>
</evidence>
<dbReference type="SMART" id="SM00422">
    <property type="entry name" value="HTH_MERR"/>
    <property type="match status" value="1"/>
</dbReference>